<keyword evidence="8 12" id="KW-0406">Ion transport</keyword>
<dbReference type="Gene3D" id="1.10.287.80">
    <property type="entry name" value="ATP synthase, gamma subunit, helix hairpin domain"/>
    <property type="match status" value="2"/>
</dbReference>
<evidence type="ECO:0000256" key="12">
    <source>
        <dbReference type="HAMAP-Rule" id="MF_00815"/>
    </source>
</evidence>
<evidence type="ECO:0000256" key="1">
    <source>
        <dbReference type="ARBA" id="ARBA00003456"/>
    </source>
</evidence>
<evidence type="ECO:0000256" key="10">
    <source>
        <dbReference type="ARBA" id="ARBA00023196"/>
    </source>
</evidence>
<dbReference type="AlphaFoldDB" id="A0ABD8B807"/>
<dbReference type="GO" id="GO:0005886">
    <property type="term" value="C:plasma membrane"/>
    <property type="evidence" value="ECO:0007669"/>
    <property type="project" value="UniProtKB-SubCell"/>
</dbReference>
<keyword evidence="14" id="KW-1185">Reference proteome</keyword>
<evidence type="ECO:0000256" key="5">
    <source>
        <dbReference type="ARBA" id="ARBA00022448"/>
    </source>
</evidence>
<dbReference type="EMBL" id="CP091521">
    <property type="protein sequence ID" value="XHH50125.1"/>
    <property type="molecule type" value="Genomic_DNA"/>
</dbReference>
<accession>A0ABD8B807</accession>
<dbReference type="PRINTS" id="PR00126">
    <property type="entry name" value="ATPASEGAMMA"/>
</dbReference>
<evidence type="ECO:0000256" key="9">
    <source>
        <dbReference type="ARBA" id="ARBA00023136"/>
    </source>
</evidence>
<evidence type="ECO:0000313" key="13">
    <source>
        <dbReference type="EMBL" id="XHH50125.1"/>
    </source>
</evidence>
<dbReference type="PANTHER" id="PTHR11693">
    <property type="entry name" value="ATP SYNTHASE GAMMA CHAIN"/>
    <property type="match status" value="1"/>
</dbReference>
<evidence type="ECO:0000256" key="6">
    <source>
        <dbReference type="ARBA" id="ARBA00022475"/>
    </source>
</evidence>
<keyword evidence="5 12" id="KW-0813">Transport</keyword>
<dbReference type="KEGG" id="ckh:LVJ77_00885"/>
<evidence type="ECO:0000313" key="14">
    <source>
        <dbReference type="Proteomes" id="UP000831534"/>
    </source>
</evidence>
<keyword evidence="7 12" id="KW-0375">Hydrogen ion transport</keyword>
<dbReference type="PROSITE" id="PS00153">
    <property type="entry name" value="ATPASE_GAMMA"/>
    <property type="match status" value="1"/>
</dbReference>
<dbReference type="FunFam" id="1.10.287.80:FF:000005">
    <property type="entry name" value="ATP synthase gamma chain"/>
    <property type="match status" value="1"/>
</dbReference>
<comment type="subunit">
    <text evidence="4 12">F-type ATPases have 2 components, CF(1) - the catalytic core - and CF(0) - the membrane proton channel. CF(1) has five subunits: alpha(3), beta(3), gamma(1), delta(1), epsilon(1). CF(0) has three main subunits: a, b and c.</text>
</comment>
<organism evidence="13 14">
    <name type="scientific">Conchiformibius kuhniae</name>
    <dbReference type="NCBI Taxonomy" id="211502"/>
    <lineage>
        <taxon>Bacteria</taxon>
        <taxon>Pseudomonadati</taxon>
        <taxon>Pseudomonadota</taxon>
        <taxon>Betaproteobacteria</taxon>
        <taxon>Neisseriales</taxon>
        <taxon>Neisseriaceae</taxon>
        <taxon>Conchiformibius</taxon>
    </lineage>
</organism>
<dbReference type="InterPro" id="IPR035968">
    <property type="entry name" value="ATP_synth_F1_ATPase_gsu"/>
</dbReference>
<dbReference type="CDD" id="cd12151">
    <property type="entry name" value="F1-ATPase_gamma"/>
    <property type="match status" value="1"/>
</dbReference>
<evidence type="ECO:0000256" key="8">
    <source>
        <dbReference type="ARBA" id="ARBA00023065"/>
    </source>
</evidence>
<dbReference type="RefSeq" id="WP_027009051.1">
    <property type="nucleotide sequence ID" value="NZ_CP091521.1"/>
</dbReference>
<dbReference type="SUPFAM" id="SSF52943">
    <property type="entry name" value="ATP synthase (F1-ATPase), gamma subunit"/>
    <property type="match status" value="1"/>
</dbReference>
<evidence type="ECO:0000256" key="4">
    <source>
        <dbReference type="ARBA" id="ARBA00011648"/>
    </source>
</evidence>
<keyword evidence="9 12" id="KW-0472">Membrane</keyword>
<gene>
    <name evidence="12 13" type="primary">atpG</name>
    <name evidence="13" type="ORF">LVJ77_00885</name>
</gene>
<dbReference type="GO" id="GO:0042777">
    <property type="term" value="P:proton motive force-driven plasma membrane ATP synthesis"/>
    <property type="evidence" value="ECO:0007669"/>
    <property type="project" value="UniProtKB-UniRule"/>
</dbReference>
<reference evidence="13 14" key="1">
    <citation type="journal article" date="2022" name="Res Sq">
        <title>Evolution of multicellular longitudinally dividing oral cavity symbionts (Neisseriaceae).</title>
        <authorList>
            <person name="Nyongesa S."/>
            <person name="Weber P."/>
            <person name="Bernet E."/>
            <person name="Pullido F."/>
            <person name="Nieckarz M."/>
            <person name="Delaby M."/>
            <person name="Nieves C."/>
            <person name="Viehboeck T."/>
            <person name="Krause N."/>
            <person name="Rivera-Millot A."/>
            <person name="Nakamura A."/>
            <person name="Vischer N."/>
            <person name="VanNieuwenhze M."/>
            <person name="Brun Y."/>
            <person name="Cava F."/>
            <person name="Bulgheresi S."/>
            <person name="Veyrier F."/>
        </authorList>
    </citation>
    <scope>NUCLEOTIDE SEQUENCE [LARGE SCALE GENOMIC DNA]</scope>
    <source>
        <strain evidence="13 14">17694</strain>
    </source>
</reference>
<evidence type="ECO:0000256" key="11">
    <source>
        <dbReference type="ARBA" id="ARBA00023310"/>
    </source>
</evidence>
<dbReference type="GO" id="GO:0045259">
    <property type="term" value="C:proton-transporting ATP synthase complex"/>
    <property type="evidence" value="ECO:0007669"/>
    <property type="project" value="UniProtKB-KW"/>
</dbReference>
<protein>
    <recommendedName>
        <fullName evidence="12">ATP synthase gamma chain</fullName>
    </recommendedName>
    <alternativeName>
        <fullName evidence="12">ATP synthase F1 sector gamma subunit</fullName>
    </alternativeName>
    <alternativeName>
        <fullName evidence="12">F-ATPase gamma subunit</fullName>
    </alternativeName>
</protein>
<dbReference type="PANTHER" id="PTHR11693:SF22">
    <property type="entry name" value="ATP SYNTHASE SUBUNIT GAMMA, MITOCHONDRIAL"/>
    <property type="match status" value="1"/>
</dbReference>
<dbReference type="InterPro" id="IPR000131">
    <property type="entry name" value="ATP_synth_F1_gsu"/>
</dbReference>
<dbReference type="Proteomes" id="UP000831534">
    <property type="component" value="Chromosome"/>
</dbReference>
<comment type="subcellular location">
    <subcellularLocation>
        <location evidence="12">Cell membrane</location>
        <topology evidence="12">Peripheral membrane protein</topology>
    </subcellularLocation>
    <subcellularLocation>
        <location evidence="2">Membrane</location>
        <topology evidence="2">Peripheral membrane protein</topology>
    </subcellularLocation>
</comment>
<dbReference type="InterPro" id="IPR023632">
    <property type="entry name" value="ATP_synth_F1_gsu_CS"/>
</dbReference>
<dbReference type="Pfam" id="PF00231">
    <property type="entry name" value="ATP-synt"/>
    <property type="match status" value="1"/>
</dbReference>
<dbReference type="HAMAP" id="MF_00815">
    <property type="entry name" value="ATP_synth_gamma_bact"/>
    <property type="match status" value="1"/>
</dbReference>
<dbReference type="Gene3D" id="3.40.1380.10">
    <property type="match status" value="1"/>
</dbReference>
<proteinExistence type="inferred from homology"/>
<dbReference type="GO" id="GO:0005524">
    <property type="term" value="F:ATP binding"/>
    <property type="evidence" value="ECO:0007669"/>
    <property type="project" value="UniProtKB-UniRule"/>
</dbReference>
<comment type="function">
    <text evidence="1 12">Produces ATP from ADP in the presence of a proton gradient across the membrane. The gamma chain is believed to be important in regulating ATPase activity and the flow of protons through the CF(0) complex.</text>
</comment>
<evidence type="ECO:0000256" key="3">
    <source>
        <dbReference type="ARBA" id="ARBA00007681"/>
    </source>
</evidence>
<dbReference type="NCBIfam" id="NF004144">
    <property type="entry name" value="PRK05621.1-1"/>
    <property type="match status" value="1"/>
</dbReference>
<keyword evidence="10 12" id="KW-0139">CF(1)</keyword>
<keyword evidence="11 12" id="KW-0066">ATP synthesis</keyword>
<keyword evidence="6 12" id="KW-1003">Cell membrane</keyword>
<comment type="similarity">
    <text evidence="3 12">Belongs to the ATPase gamma chain family.</text>
</comment>
<name>A0ABD8B807_9NEIS</name>
<dbReference type="NCBIfam" id="TIGR01146">
    <property type="entry name" value="ATPsyn_F1gamma"/>
    <property type="match status" value="1"/>
</dbReference>
<evidence type="ECO:0000256" key="2">
    <source>
        <dbReference type="ARBA" id="ARBA00004170"/>
    </source>
</evidence>
<dbReference type="GO" id="GO:0046933">
    <property type="term" value="F:proton-transporting ATP synthase activity, rotational mechanism"/>
    <property type="evidence" value="ECO:0007669"/>
    <property type="project" value="UniProtKB-UniRule"/>
</dbReference>
<sequence length="299" mass="33140">MAVGKEILTKIRSVQNTQKITKAMQMVSTSKMRKTQERMRLARPYADKVRSVMNHLAKTNEYHGLQILERREQVKRAGFVLITTDKGLCGGLNANLLKKFFAQVQAYREQGVEVEVVCLGSKGLAACQRVGLDVVASVVNLGDTPKMTMLLGALNEFFARYTDAHLDVVHLVYSGFINTMKQEARLEVLLPIGQAELEGSAETEAQNGAEATEYNWDYHYEPDPLSVLDYLVRRYLESVVFQALCDNMASEQAARMVAMKAATDNAGNAIKELRLVYNKSRQAAITTELSEIVAGAAAV</sequence>
<evidence type="ECO:0000256" key="7">
    <source>
        <dbReference type="ARBA" id="ARBA00022781"/>
    </source>
</evidence>